<dbReference type="EMBL" id="CP001144">
    <property type="protein sequence ID" value="ACH77823.1"/>
    <property type="molecule type" value="Genomic_DNA"/>
</dbReference>
<protein>
    <submittedName>
        <fullName evidence="2">Uncharacterized protein</fullName>
    </submittedName>
</protein>
<dbReference type="AlphaFoldDB" id="A0A6C7A337"/>
<keyword evidence="1" id="KW-1133">Transmembrane helix</keyword>
<sequence>MVWRYVFWMCWIILIWFKKKVVIQMKSIKKIDYRKCVEHDGC</sequence>
<gene>
    <name evidence="2" type="ordered locus">SeD_A0327</name>
</gene>
<evidence type="ECO:0000313" key="2">
    <source>
        <dbReference type="EMBL" id="ACH77823.1"/>
    </source>
</evidence>
<proteinExistence type="predicted"/>
<dbReference type="Proteomes" id="UP000008322">
    <property type="component" value="Chromosome"/>
</dbReference>
<dbReference type="KEGG" id="sed:SeD_A0327"/>
<evidence type="ECO:0000256" key="1">
    <source>
        <dbReference type="SAM" id="Phobius"/>
    </source>
</evidence>
<accession>A0A6C7A337</accession>
<organism evidence="2 3">
    <name type="scientific">Salmonella dublin (strain CT_02021853)</name>
    <dbReference type="NCBI Taxonomy" id="439851"/>
    <lineage>
        <taxon>Bacteria</taxon>
        <taxon>Pseudomonadati</taxon>
        <taxon>Pseudomonadota</taxon>
        <taxon>Gammaproteobacteria</taxon>
        <taxon>Enterobacterales</taxon>
        <taxon>Enterobacteriaceae</taxon>
        <taxon>Salmonella</taxon>
    </lineage>
</organism>
<reference evidence="2 3" key="1">
    <citation type="journal article" date="2011" name="J. Bacteriol.">
        <title>Comparative genomics of 28 Salmonella enterica isolates: evidence for CRISPR-mediated adaptive sublineage evolution.</title>
        <authorList>
            <person name="Fricke W.F."/>
            <person name="Mammel M.K."/>
            <person name="McDermott P.F."/>
            <person name="Tartera C."/>
            <person name="White D.G."/>
            <person name="Leclerc J.E."/>
            <person name="Ravel J."/>
            <person name="Cebula T.A."/>
        </authorList>
    </citation>
    <scope>NUCLEOTIDE SEQUENCE [LARGE SCALE GENOMIC DNA]</scope>
    <source>
        <strain evidence="2 3">CT_02021853</strain>
    </source>
</reference>
<name>A0A6C7A337_SALDC</name>
<evidence type="ECO:0000313" key="3">
    <source>
        <dbReference type="Proteomes" id="UP000008322"/>
    </source>
</evidence>
<keyword evidence="1" id="KW-0472">Membrane</keyword>
<keyword evidence="1" id="KW-0812">Transmembrane</keyword>
<feature type="transmembrane region" description="Helical" evidence="1">
    <location>
        <begin position="6"/>
        <end position="23"/>
    </location>
</feature>